<comment type="caution">
    <text evidence="6">The sequence shown here is derived from an EMBL/GenBank/DDBJ whole genome shotgun (WGS) entry which is preliminary data.</text>
</comment>
<dbReference type="PROSITE" id="PS50600">
    <property type="entry name" value="ULP_PROTEASE"/>
    <property type="match status" value="1"/>
</dbReference>
<feature type="region of interest" description="Disordered" evidence="4">
    <location>
        <begin position="55"/>
        <end position="100"/>
    </location>
</feature>
<feature type="compositionally biased region" description="Acidic residues" evidence="4">
    <location>
        <begin position="1"/>
        <end position="12"/>
    </location>
</feature>
<dbReference type="InterPro" id="IPR003653">
    <property type="entry name" value="Peptidase_C48_C"/>
</dbReference>
<sequence>EFENQNEADYDQEERVQNDSPMTSSQVEREVEADWPTVEVNEEFLNLLGKVEEEARKRCTSQQKPDVRSAKYHDGPSFSLGPDFNTPTPSPDGPTSKDAEVLDTPPIREILPENIVLNAEEDPCTIRLKPLTSEEEKKIYNLVMYGSKGNNLQEEKIAMWRDVNFFLIRGELRFLRPKGWIDDKNTTITDHNLEEYHKHGTYVGMSPNLGADGKNFDRDKASNRKWWMLPVCNRLHWYLYAFNLDKKELLVHDSMHDHPFDKLRRSLDTYVGRVIENMLKIVIPTFDHKGVGFPTRYAEVSKQPNNDDCGIYEIKFMEDWEPESILNEYTNQELAKIRRRLVLEIALSNFNTNRGTFLREAYAIPQRRNNPDRGKKKEVKTPFTAPSTKEITRRAEKRK</sequence>
<keyword evidence="7" id="KW-1185">Reference proteome</keyword>
<evidence type="ECO:0000256" key="3">
    <source>
        <dbReference type="ARBA" id="ARBA00022801"/>
    </source>
</evidence>
<comment type="similarity">
    <text evidence="1">Belongs to the peptidase C48 family.</text>
</comment>
<dbReference type="InterPro" id="IPR038765">
    <property type="entry name" value="Papain-like_cys_pep_sf"/>
</dbReference>
<keyword evidence="3" id="KW-0378">Hydrolase</keyword>
<evidence type="ECO:0000256" key="1">
    <source>
        <dbReference type="ARBA" id="ARBA00005234"/>
    </source>
</evidence>
<feature type="region of interest" description="Disordered" evidence="4">
    <location>
        <begin position="365"/>
        <end position="399"/>
    </location>
</feature>
<name>A0ABU6XWD7_9FABA</name>
<gene>
    <name evidence="6" type="ORF">PIB30_105027</name>
</gene>
<organism evidence="6 7">
    <name type="scientific">Stylosanthes scabra</name>
    <dbReference type="NCBI Taxonomy" id="79078"/>
    <lineage>
        <taxon>Eukaryota</taxon>
        <taxon>Viridiplantae</taxon>
        <taxon>Streptophyta</taxon>
        <taxon>Embryophyta</taxon>
        <taxon>Tracheophyta</taxon>
        <taxon>Spermatophyta</taxon>
        <taxon>Magnoliopsida</taxon>
        <taxon>eudicotyledons</taxon>
        <taxon>Gunneridae</taxon>
        <taxon>Pentapetalae</taxon>
        <taxon>rosids</taxon>
        <taxon>fabids</taxon>
        <taxon>Fabales</taxon>
        <taxon>Fabaceae</taxon>
        <taxon>Papilionoideae</taxon>
        <taxon>50 kb inversion clade</taxon>
        <taxon>dalbergioids sensu lato</taxon>
        <taxon>Dalbergieae</taxon>
        <taxon>Pterocarpus clade</taxon>
        <taxon>Stylosanthes</taxon>
    </lineage>
</organism>
<dbReference type="Gene3D" id="3.40.395.10">
    <property type="entry name" value="Adenoviral Proteinase, Chain A"/>
    <property type="match status" value="1"/>
</dbReference>
<feature type="non-terminal residue" evidence="6">
    <location>
        <position position="1"/>
    </location>
</feature>
<feature type="compositionally biased region" description="Basic and acidic residues" evidence="4">
    <location>
        <begin position="65"/>
        <end position="74"/>
    </location>
</feature>
<evidence type="ECO:0000313" key="6">
    <source>
        <dbReference type="EMBL" id="MED6202405.1"/>
    </source>
</evidence>
<feature type="compositionally biased region" description="Basic and acidic residues" evidence="4">
    <location>
        <begin position="390"/>
        <end position="399"/>
    </location>
</feature>
<evidence type="ECO:0000256" key="4">
    <source>
        <dbReference type="SAM" id="MobiDB-lite"/>
    </source>
</evidence>
<evidence type="ECO:0000256" key="2">
    <source>
        <dbReference type="ARBA" id="ARBA00022670"/>
    </source>
</evidence>
<feature type="domain" description="Ubiquitin-like protease family profile" evidence="5">
    <location>
        <begin position="116"/>
        <end position="320"/>
    </location>
</feature>
<protein>
    <recommendedName>
        <fullName evidence="5">Ubiquitin-like protease family profile domain-containing protein</fullName>
    </recommendedName>
</protein>
<feature type="region of interest" description="Disordered" evidence="4">
    <location>
        <begin position="1"/>
        <end position="36"/>
    </location>
</feature>
<accession>A0ABU6XWD7</accession>
<keyword evidence="2" id="KW-0645">Protease</keyword>
<evidence type="ECO:0000313" key="7">
    <source>
        <dbReference type="Proteomes" id="UP001341840"/>
    </source>
</evidence>
<reference evidence="6 7" key="1">
    <citation type="journal article" date="2023" name="Plants (Basel)">
        <title>Bridging the Gap: Combining Genomics and Transcriptomics Approaches to Understand Stylosanthes scabra, an Orphan Legume from the Brazilian Caatinga.</title>
        <authorList>
            <person name="Ferreira-Neto J.R.C."/>
            <person name="da Silva M.D."/>
            <person name="Binneck E."/>
            <person name="de Melo N.F."/>
            <person name="da Silva R.H."/>
            <person name="de Melo A.L.T.M."/>
            <person name="Pandolfi V."/>
            <person name="Bustamante F.O."/>
            <person name="Brasileiro-Vidal A.C."/>
            <person name="Benko-Iseppon A.M."/>
        </authorList>
    </citation>
    <scope>NUCLEOTIDE SEQUENCE [LARGE SCALE GENOMIC DNA]</scope>
    <source>
        <tissue evidence="6">Leaves</tissue>
    </source>
</reference>
<dbReference type="EMBL" id="JASCZI010215204">
    <property type="protein sequence ID" value="MED6202405.1"/>
    <property type="molecule type" value="Genomic_DNA"/>
</dbReference>
<dbReference type="SUPFAM" id="SSF54001">
    <property type="entry name" value="Cysteine proteinases"/>
    <property type="match status" value="1"/>
</dbReference>
<dbReference type="Pfam" id="PF02902">
    <property type="entry name" value="Peptidase_C48"/>
    <property type="match status" value="1"/>
</dbReference>
<proteinExistence type="inferred from homology"/>
<dbReference type="Proteomes" id="UP001341840">
    <property type="component" value="Unassembled WGS sequence"/>
</dbReference>
<evidence type="ECO:0000259" key="5">
    <source>
        <dbReference type="PROSITE" id="PS50600"/>
    </source>
</evidence>